<proteinExistence type="predicted"/>
<evidence type="ECO:0000313" key="2">
    <source>
        <dbReference type="Proteomes" id="UP000032024"/>
    </source>
</evidence>
<sequence>MHFSKRKIMIFLPAALILIFTGWIYASVYKASSDIETQMSQLVNDKDKARIERIAGDKTTYSFIENLPKSAKLPKFVGYARNQA</sequence>
<evidence type="ECO:0000313" key="1">
    <source>
        <dbReference type="EMBL" id="AJO23432.1"/>
    </source>
</evidence>
<reference evidence="2" key="1">
    <citation type="submission" date="2015-01" db="EMBL/GenBank/DDBJ databases">
        <title>Comparative genome analysis of Bacillus coagulans HM-08, Clostridium butyricum HM-68, Bacillus subtilis HM-66 and Bacillus paralicheniformis BL-09.</title>
        <authorList>
            <person name="Zhang H."/>
        </authorList>
    </citation>
    <scope>NUCLEOTIDE SEQUENCE [LARGE SCALE GENOMIC DNA]</scope>
    <source>
        <strain evidence="2">HM-08</strain>
    </source>
</reference>
<name>A0AAN0T5W1_HEYCO</name>
<protein>
    <submittedName>
        <fullName evidence="1">Uncharacterized protein</fullName>
    </submittedName>
</protein>
<keyword evidence="2" id="KW-1185">Reference proteome</keyword>
<organism evidence="1 2">
    <name type="scientific">Heyndrickxia coagulans</name>
    <name type="common">Weizmannia coagulans</name>
    <dbReference type="NCBI Taxonomy" id="1398"/>
    <lineage>
        <taxon>Bacteria</taxon>
        <taxon>Bacillati</taxon>
        <taxon>Bacillota</taxon>
        <taxon>Bacilli</taxon>
        <taxon>Bacillales</taxon>
        <taxon>Bacillaceae</taxon>
        <taxon>Heyndrickxia</taxon>
    </lineage>
</organism>
<dbReference type="Proteomes" id="UP000032024">
    <property type="component" value="Chromosome"/>
</dbReference>
<gene>
    <name evidence="1" type="ORF">SB48_HM08orf04199</name>
</gene>
<accession>A0AAN0T5W1</accession>
<dbReference type="EMBL" id="CP010525">
    <property type="protein sequence ID" value="AJO23432.1"/>
    <property type="molecule type" value="Genomic_DNA"/>
</dbReference>
<dbReference type="AlphaFoldDB" id="A0AAN0T5W1"/>
<dbReference type="RefSeq" id="WP_035181841.1">
    <property type="nucleotide sequence ID" value="NZ_CP010525.1"/>
</dbReference>